<evidence type="ECO:0000313" key="1">
    <source>
        <dbReference type="EMBL" id="MBM0275143.1"/>
    </source>
</evidence>
<name>A0ABS1YCP6_9ACTN</name>
<sequence length="235" mass="25271">MSEQTTHPTKPISELVRGEFVHHRRHTTEVDTGTVCKVEAVVPFRDGDGHQMVSTLLVPLAGGEPRIAKHYATHEIFMATEDDVAAAQDQVRRGQLQDDLVALQGLLSSLRVRPDGYQGAFDIAVVDGEVSRIAEALGLPAVDFGSRMNQAVKWTAPGDEDLGMRLTVRFWGKPAELPAVADADEPEHRHVGGAAGGPGENDAQCACGVTYAGFDTHAEAMKMLDAHIADEQSGR</sequence>
<dbReference type="EMBL" id="JAEVHL010000017">
    <property type="protein sequence ID" value="MBM0275143.1"/>
    <property type="molecule type" value="Genomic_DNA"/>
</dbReference>
<keyword evidence="2" id="KW-1185">Reference proteome</keyword>
<dbReference type="RefSeq" id="WP_203147549.1">
    <property type="nucleotide sequence ID" value="NZ_JAEVHL010000017.1"/>
</dbReference>
<protein>
    <submittedName>
        <fullName evidence="1">Uncharacterized protein</fullName>
    </submittedName>
</protein>
<dbReference type="Proteomes" id="UP000622245">
    <property type="component" value="Unassembled WGS sequence"/>
</dbReference>
<reference evidence="1 2" key="1">
    <citation type="submission" date="2021-01" db="EMBL/GenBank/DDBJ databases">
        <title>Draft genome sequence of Micromonospora sp. strain STR1s_6.</title>
        <authorList>
            <person name="Karlyshev A."/>
            <person name="Jawad R."/>
        </authorList>
    </citation>
    <scope>NUCLEOTIDE SEQUENCE [LARGE SCALE GENOMIC DNA]</scope>
    <source>
        <strain evidence="1 2">STR1S-6</strain>
    </source>
</reference>
<comment type="caution">
    <text evidence="1">The sequence shown here is derived from an EMBL/GenBank/DDBJ whole genome shotgun (WGS) entry which is preliminary data.</text>
</comment>
<accession>A0ABS1YCP6</accession>
<proteinExistence type="predicted"/>
<organism evidence="1 2">
    <name type="scientific">Micromonospora tarensis</name>
    <dbReference type="NCBI Taxonomy" id="2806100"/>
    <lineage>
        <taxon>Bacteria</taxon>
        <taxon>Bacillati</taxon>
        <taxon>Actinomycetota</taxon>
        <taxon>Actinomycetes</taxon>
        <taxon>Micromonosporales</taxon>
        <taxon>Micromonosporaceae</taxon>
        <taxon>Micromonospora</taxon>
    </lineage>
</organism>
<evidence type="ECO:0000313" key="2">
    <source>
        <dbReference type="Proteomes" id="UP000622245"/>
    </source>
</evidence>
<gene>
    <name evidence="1" type="ORF">JM949_06550</name>
</gene>